<dbReference type="EMBL" id="PYAL01000003">
    <property type="protein sequence ID" value="RXN90158.1"/>
    <property type="molecule type" value="Genomic_DNA"/>
</dbReference>
<evidence type="ECO:0000313" key="1">
    <source>
        <dbReference type="EMBL" id="RXN90158.1"/>
    </source>
</evidence>
<dbReference type="OrthoDB" id="9774685at2"/>
<dbReference type="Proteomes" id="UP000290849">
    <property type="component" value="Unassembled WGS sequence"/>
</dbReference>
<organism evidence="1 2">
    <name type="scientific">Achromobacter aloeverae</name>
    <dbReference type="NCBI Taxonomy" id="1750518"/>
    <lineage>
        <taxon>Bacteria</taxon>
        <taxon>Pseudomonadati</taxon>
        <taxon>Pseudomonadota</taxon>
        <taxon>Betaproteobacteria</taxon>
        <taxon>Burkholderiales</taxon>
        <taxon>Alcaligenaceae</taxon>
        <taxon>Achromobacter</taxon>
    </lineage>
</organism>
<keyword evidence="2" id="KW-1185">Reference proteome</keyword>
<sequence length="70" mass="7619">MRARLRCPAAASEDGLGRLEFRCGNGEPLRVAFTLDCCDREALCGISRKRGRGSTATYCDAPLTSRLRAV</sequence>
<protein>
    <submittedName>
        <fullName evidence="1">Uncharacterized protein</fullName>
    </submittedName>
</protein>
<gene>
    <name evidence="1" type="ORF">C7R54_11520</name>
</gene>
<reference evidence="1 2" key="1">
    <citation type="journal article" date="2017" name="Int. J. Syst. Evol. Microbiol.">
        <title>Achromobacter aloeverae sp. nov., isolated from the root of Aloe vera (L.) Burm.f.</title>
        <authorList>
            <person name="Kuncharoen N."/>
            <person name="Muramatsu Y."/>
            <person name="Shibata C."/>
            <person name="Kamakura Y."/>
            <person name="Nakagawa Y."/>
            <person name="Tanasupawat S."/>
        </authorList>
    </citation>
    <scope>NUCLEOTIDE SEQUENCE [LARGE SCALE GENOMIC DNA]</scope>
    <source>
        <strain evidence="1 2">AVA-1</strain>
    </source>
</reference>
<comment type="caution">
    <text evidence="1">The sequence shown here is derived from an EMBL/GenBank/DDBJ whole genome shotgun (WGS) entry which is preliminary data.</text>
</comment>
<dbReference type="AlphaFoldDB" id="A0A4Q1HKZ8"/>
<proteinExistence type="predicted"/>
<evidence type="ECO:0000313" key="2">
    <source>
        <dbReference type="Proteomes" id="UP000290849"/>
    </source>
</evidence>
<name>A0A4Q1HKZ8_9BURK</name>
<accession>A0A4Q1HKZ8</accession>